<organism evidence="1 2">
    <name type="scientific">Dallia pectoralis</name>
    <name type="common">Alaska blackfish</name>
    <dbReference type="NCBI Taxonomy" id="75939"/>
    <lineage>
        <taxon>Eukaryota</taxon>
        <taxon>Metazoa</taxon>
        <taxon>Chordata</taxon>
        <taxon>Craniata</taxon>
        <taxon>Vertebrata</taxon>
        <taxon>Euteleostomi</taxon>
        <taxon>Actinopterygii</taxon>
        <taxon>Neopterygii</taxon>
        <taxon>Teleostei</taxon>
        <taxon>Protacanthopterygii</taxon>
        <taxon>Esociformes</taxon>
        <taxon>Umbridae</taxon>
        <taxon>Dallia</taxon>
    </lineage>
</organism>
<gene>
    <name evidence="1" type="ORF">DPEC_G00210190</name>
</gene>
<dbReference type="Proteomes" id="UP001157502">
    <property type="component" value="Chromosome 17"/>
</dbReference>
<protein>
    <submittedName>
        <fullName evidence="1">Uncharacterized protein</fullName>
    </submittedName>
</protein>
<keyword evidence="2" id="KW-1185">Reference proteome</keyword>
<name>A0ACC2G5Q4_DALPE</name>
<dbReference type="EMBL" id="CM055744">
    <property type="protein sequence ID" value="KAJ7998939.1"/>
    <property type="molecule type" value="Genomic_DNA"/>
</dbReference>
<evidence type="ECO:0000313" key="1">
    <source>
        <dbReference type="EMBL" id="KAJ7998939.1"/>
    </source>
</evidence>
<reference evidence="1" key="1">
    <citation type="submission" date="2021-05" db="EMBL/GenBank/DDBJ databases">
        <authorList>
            <person name="Pan Q."/>
            <person name="Jouanno E."/>
            <person name="Zahm M."/>
            <person name="Klopp C."/>
            <person name="Cabau C."/>
            <person name="Louis A."/>
            <person name="Berthelot C."/>
            <person name="Parey E."/>
            <person name="Roest Crollius H."/>
            <person name="Montfort J."/>
            <person name="Robinson-Rechavi M."/>
            <person name="Bouchez O."/>
            <person name="Lampietro C."/>
            <person name="Lopez Roques C."/>
            <person name="Donnadieu C."/>
            <person name="Postlethwait J."/>
            <person name="Bobe J."/>
            <person name="Dillon D."/>
            <person name="Chandos A."/>
            <person name="von Hippel F."/>
            <person name="Guiguen Y."/>
        </authorList>
    </citation>
    <scope>NUCLEOTIDE SEQUENCE</scope>
    <source>
        <strain evidence="1">YG-Jan2019</strain>
    </source>
</reference>
<sequence>MANSKSRTIGHTRKVKKSKKIRVEYILASGEISYSLVWTPALNSIHLCFQASHLYLSDPELLSRNSTSTLRSAPPRPMDKVLFEIQLDRF</sequence>
<proteinExistence type="predicted"/>
<comment type="caution">
    <text evidence="1">The sequence shown here is derived from an EMBL/GenBank/DDBJ whole genome shotgun (WGS) entry which is preliminary data.</text>
</comment>
<evidence type="ECO:0000313" key="2">
    <source>
        <dbReference type="Proteomes" id="UP001157502"/>
    </source>
</evidence>
<accession>A0ACC2G5Q4</accession>